<sequence length="515" mass="57792">MFFCYESSVTSNVAHIKFYIKFMLRRRIESGEIGVQSLVPTMMNISALRHNAENNDPVSSESEEGEDRLTPWPEHVPENALHAPYATQAEHQWAAYEWSNRSGKSTSRDFPKEQQYPINLFGHTASRTYPSFEQEQTFADFPEPNDLSSGEDDNFAAHFPETRPRQPRSPSSHYAVSNERRTQDEPQLSPSSSNLNFRSMFPGLYQSNSYDYTYRGSSSSRGDSTPFLEPNGPGLPRINIGSYTDDETGRRRGKQLFDQTEVDQQFLNTPGITSPLSKGPSGDISAKAKGKQRFFEDAEDSMIPNVQMSGLRLGVDQQPKGTRTSPRLESKDDDGGNGRSRSSTLGSVYFEEDEDEEYGAEKRPRKPTSQSLTTGSRSRRSRAAASRSGKRPVTSEEEEDSALDQSVETLPPPITSPSKPSGKKRKVNRYPCPVPLCKETFTRRNDVRRHIRNAAVHRDSPEALALLGEAVGAGTRCKFCNADLSRSDARMRHERASACGKRTTQKMKDQMLMRT</sequence>
<dbReference type="GO" id="GO:0008270">
    <property type="term" value="F:zinc ion binding"/>
    <property type="evidence" value="ECO:0007669"/>
    <property type="project" value="UniProtKB-KW"/>
</dbReference>
<organism evidence="4 5">
    <name type="scientific">Lentinula guzmanii</name>
    <dbReference type="NCBI Taxonomy" id="2804957"/>
    <lineage>
        <taxon>Eukaryota</taxon>
        <taxon>Fungi</taxon>
        <taxon>Dikarya</taxon>
        <taxon>Basidiomycota</taxon>
        <taxon>Agaricomycotina</taxon>
        <taxon>Agaricomycetes</taxon>
        <taxon>Agaricomycetidae</taxon>
        <taxon>Agaricales</taxon>
        <taxon>Marasmiineae</taxon>
        <taxon>Omphalotaceae</taxon>
        <taxon>Lentinula</taxon>
    </lineage>
</organism>
<feature type="compositionally biased region" description="Polar residues" evidence="2">
    <location>
        <begin position="214"/>
        <end position="223"/>
    </location>
</feature>
<dbReference type="InterPro" id="IPR013087">
    <property type="entry name" value="Znf_C2H2_type"/>
</dbReference>
<reference evidence="4" key="2">
    <citation type="journal article" date="2023" name="Proc. Natl. Acad. Sci. U.S.A.">
        <title>A global phylogenomic analysis of the shiitake genus Lentinula.</title>
        <authorList>
            <person name="Sierra-Patev S."/>
            <person name="Min B."/>
            <person name="Naranjo-Ortiz M."/>
            <person name="Looney B."/>
            <person name="Konkel Z."/>
            <person name="Slot J.C."/>
            <person name="Sakamoto Y."/>
            <person name="Steenwyk J.L."/>
            <person name="Rokas A."/>
            <person name="Carro J."/>
            <person name="Camarero S."/>
            <person name="Ferreira P."/>
            <person name="Molpeceres G."/>
            <person name="Ruiz-Duenas F.J."/>
            <person name="Serrano A."/>
            <person name="Henrissat B."/>
            <person name="Drula E."/>
            <person name="Hughes K.W."/>
            <person name="Mata J.L."/>
            <person name="Ishikawa N.K."/>
            <person name="Vargas-Isla R."/>
            <person name="Ushijima S."/>
            <person name="Smith C.A."/>
            <person name="Donoghue J."/>
            <person name="Ahrendt S."/>
            <person name="Andreopoulos W."/>
            <person name="He G."/>
            <person name="LaButti K."/>
            <person name="Lipzen A."/>
            <person name="Ng V."/>
            <person name="Riley R."/>
            <person name="Sandor L."/>
            <person name="Barry K."/>
            <person name="Martinez A.T."/>
            <person name="Xiao Y."/>
            <person name="Gibbons J.G."/>
            <person name="Terashima K."/>
            <person name="Grigoriev I.V."/>
            <person name="Hibbett D."/>
        </authorList>
    </citation>
    <scope>NUCLEOTIDE SEQUENCE</scope>
    <source>
        <strain evidence="4">ET3784</strain>
    </source>
</reference>
<feature type="region of interest" description="Disordered" evidence="2">
    <location>
        <begin position="268"/>
        <end position="429"/>
    </location>
</feature>
<dbReference type="Gene3D" id="3.30.160.60">
    <property type="entry name" value="Classic Zinc Finger"/>
    <property type="match status" value="1"/>
</dbReference>
<feature type="compositionally biased region" description="Polar residues" evidence="2">
    <location>
        <begin position="185"/>
        <end position="197"/>
    </location>
</feature>
<gene>
    <name evidence="4" type="ORF">DFJ43DRAFT_1136562</name>
</gene>
<evidence type="ECO:0000256" key="2">
    <source>
        <dbReference type="SAM" id="MobiDB-lite"/>
    </source>
</evidence>
<keyword evidence="5" id="KW-1185">Reference proteome</keyword>
<evidence type="ECO:0000259" key="3">
    <source>
        <dbReference type="PROSITE" id="PS50157"/>
    </source>
</evidence>
<feature type="region of interest" description="Disordered" evidence="2">
    <location>
        <begin position="214"/>
        <end position="251"/>
    </location>
</feature>
<dbReference type="Proteomes" id="UP001176059">
    <property type="component" value="Unassembled WGS sequence"/>
</dbReference>
<dbReference type="EMBL" id="JANVFO010000008">
    <property type="protein sequence ID" value="KAJ3735632.1"/>
    <property type="molecule type" value="Genomic_DNA"/>
</dbReference>
<feature type="compositionally biased region" description="Basic and acidic residues" evidence="2">
    <location>
        <begin position="326"/>
        <end position="336"/>
    </location>
</feature>
<feature type="domain" description="C2H2-type" evidence="3">
    <location>
        <begin position="430"/>
        <end position="462"/>
    </location>
</feature>
<keyword evidence="1" id="KW-0479">Metal-binding</keyword>
<name>A0AA38N451_9AGAR</name>
<keyword evidence="1" id="KW-0862">Zinc</keyword>
<comment type="caution">
    <text evidence="4">The sequence shown here is derived from an EMBL/GenBank/DDBJ whole genome shotgun (WGS) entry which is preliminary data.</text>
</comment>
<evidence type="ECO:0000313" key="4">
    <source>
        <dbReference type="EMBL" id="KAJ3735632.1"/>
    </source>
</evidence>
<keyword evidence="1" id="KW-0863">Zinc-finger</keyword>
<evidence type="ECO:0000313" key="5">
    <source>
        <dbReference type="Proteomes" id="UP001176059"/>
    </source>
</evidence>
<evidence type="ECO:0000256" key="1">
    <source>
        <dbReference type="PROSITE-ProRule" id="PRU00042"/>
    </source>
</evidence>
<accession>A0AA38N451</accession>
<reference evidence="4" key="1">
    <citation type="submission" date="2022-08" db="EMBL/GenBank/DDBJ databases">
        <authorList>
            <consortium name="DOE Joint Genome Institute"/>
            <person name="Min B."/>
            <person name="Sierra-Patev S."/>
            <person name="Naranjo-Ortiz M."/>
            <person name="Looney B."/>
            <person name="Konkel Z."/>
            <person name="Slot J.C."/>
            <person name="Sakamoto Y."/>
            <person name="Steenwyk J.L."/>
            <person name="Rokas A."/>
            <person name="Carro J."/>
            <person name="Camarero S."/>
            <person name="Ferreira P."/>
            <person name="Molpeceres G."/>
            <person name="Ruiz-duenas F.J."/>
            <person name="Serrano A."/>
            <person name="Henrissat B."/>
            <person name="Drula E."/>
            <person name="Hughes K.W."/>
            <person name="Mata J.L."/>
            <person name="Ishikawa N.K."/>
            <person name="Vargas-Isla R."/>
            <person name="Ushijima S."/>
            <person name="Smith C.A."/>
            <person name="Ahrendt S."/>
            <person name="Andreopoulos W."/>
            <person name="He G."/>
            <person name="LaButti K."/>
            <person name="Lipzen A."/>
            <person name="Ng V."/>
            <person name="Riley R."/>
            <person name="Sandor L."/>
            <person name="Barry K."/>
            <person name="Martinez A.T."/>
            <person name="Xiao Y."/>
            <person name="Gibbons J.G."/>
            <person name="Terashima K."/>
            <person name="Hibbett D.S."/>
            <person name="Grigoriev I.V."/>
        </authorList>
    </citation>
    <scope>NUCLEOTIDE SEQUENCE</scope>
    <source>
        <strain evidence="4">ET3784</strain>
    </source>
</reference>
<feature type="region of interest" description="Disordered" evidence="2">
    <location>
        <begin position="140"/>
        <end position="197"/>
    </location>
</feature>
<protein>
    <recommendedName>
        <fullName evidence="3">C2H2-type domain-containing protein</fullName>
    </recommendedName>
</protein>
<dbReference type="PROSITE" id="PS50157">
    <property type="entry name" value="ZINC_FINGER_C2H2_2"/>
    <property type="match status" value="1"/>
</dbReference>
<dbReference type="AlphaFoldDB" id="A0AA38N451"/>
<proteinExistence type="predicted"/>